<dbReference type="KEGG" id="vg:26633368"/>
<accession>A0A0K2D0A4</accession>
<reference evidence="1 2" key="1">
    <citation type="journal article" date="2015" name="Genome Announc.">
        <title>Complete Genome Sequence of Bacillus cereus Group Phage TsarBomba.</title>
        <authorList>
            <person name="Erill I."/>
            <person name="Caruso S.M."/>
        </authorList>
    </citation>
    <scope>NUCLEOTIDE SEQUENCE [LARGE SCALE GENOMIC DNA]</scope>
</reference>
<protein>
    <recommendedName>
        <fullName evidence="3">Terminase small subunit</fullName>
    </recommendedName>
</protein>
<keyword evidence="2" id="KW-1185">Reference proteome</keyword>
<sequence length="139" mass="15601">MSMADNIRNGINKKKQAFDSEKELRDVLNSALTKGVFKFMQRMDAGEIPIDNIADLHRVVGLYKEMNGIADVMDGQGASGTLPEINMRQDQVLDEKIREGKMTTDEEGKVNVMDMTAEEVADLIRDFDIAQNKENEGTF</sequence>
<proteinExistence type="predicted"/>
<dbReference type="OrthoDB" id="16213at10239"/>
<dbReference type="EMBL" id="KT224359">
    <property type="protein sequence ID" value="ALA13158.1"/>
    <property type="molecule type" value="Genomic_DNA"/>
</dbReference>
<evidence type="ECO:0000313" key="2">
    <source>
        <dbReference type="Proteomes" id="UP000204602"/>
    </source>
</evidence>
<evidence type="ECO:0000313" key="1">
    <source>
        <dbReference type="EMBL" id="ALA13158.1"/>
    </source>
</evidence>
<name>A0A0K2D0A4_9CAUD</name>
<evidence type="ECO:0008006" key="3">
    <source>
        <dbReference type="Google" id="ProtNLM"/>
    </source>
</evidence>
<gene>
    <name evidence="1" type="ORF">TSARBOMBA_42</name>
</gene>
<dbReference type="Proteomes" id="UP000204602">
    <property type="component" value="Segment"/>
</dbReference>
<dbReference type="GeneID" id="26633368"/>
<organism evidence="1 2">
    <name type="scientific">Bacillus phage TsarBomba</name>
    <dbReference type="NCBI Taxonomy" id="1690456"/>
    <lineage>
        <taxon>Viruses</taxon>
        <taxon>Duplodnaviria</taxon>
        <taxon>Heunggongvirae</taxon>
        <taxon>Uroviricota</taxon>
        <taxon>Caudoviricetes</taxon>
        <taxon>Herelleviridae</taxon>
        <taxon>Bastillevirinae</taxon>
        <taxon>Tsarbombavirus</taxon>
        <taxon>Tsarbombavirus tsarbomba</taxon>
    </lineage>
</organism>
<dbReference type="RefSeq" id="YP_009206877.1">
    <property type="nucleotide sequence ID" value="NC_028890.1"/>
</dbReference>